<keyword evidence="2" id="KW-1185">Reference proteome</keyword>
<sequence>MAAFGLISLDPARADLVEVDLELALMVDASRSMTERELEIQRRGYAEALRSPQVLRAVQSGLLQRVAMSYIEWSGTQRVVVDWTLIETAEDLDAFASKLDWWFDPALRRTSISEALLFGASQIETNDFDGLRQVIDISGDGPNNQGRGVETARNSVVAKGIVINGLPLMTDEGLGRAWHLDGLDIYYRTCVIGGPGAFVIPVLDWGDFADAVRRKLVLEMVGLTPAAAAIPVQALARDPSDCRIGEKIWEERRRYWDEP</sequence>
<name>A0A2T6BFZ5_9RHOB</name>
<dbReference type="OrthoDB" id="9792179at2"/>
<dbReference type="AlphaFoldDB" id="A0A2T6BFZ5"/>
<dbReference type="SUPFAM" id="SSF53300">
    <property type="entry name" value="vWA-like"/>
    <property type="match status" value="1"/>
</dbReference>
<evidence type="ECO:0000313" key="1">
    <source>
        <dbReference type="EMBL" id="PTX54979.1"/>
    </source>
</evidence>
<dbReference type="Proteomes" id="UP000243978">
    <property type="component" value="Unassembled WGS sequence"/>
</dbReference>
<dbReference type="Gene3D" id="3.40.50.410">
    <property type="entry name" value="von Willebrand factor, type A domain"/>
    <property type="match status" value="1"/>
</dbReference>
<dbReference type="EMBL" id="QBKS01000002">
    <property type="protein sequence ID" value="PTX54979.1"/>
    <property type="molecule type" value="Genomic_DNA"/>
</dbReference>
<organism evidence="1 2">
    <name type="scientific">Litoreibacter ponti</name>
    <dbReference type="NCBI Taxonomy" id="1510457"/>
    <lineage>
        <taxon>Bacteria</taxon>
        <taxon>Pseudomonadati</taxon>
        <taxon>Pseudomonadota</taxon>
        <taxon>Alphaproteobacteria</taxon>
        <taxon>Rhodobacterales</taxon>
        <taxon>Roseobacteraceae</taxon>
        <taxon>Litoreibacter</taxon>
    </lineage>
</organism>
<dbReference type="InterPro" id="IPR036465">
    <property type="entry name" value="vWFA_dom_sf"/>
</dbReference>
<dbReference type="InterPro" id="IPR010607">
    <property type="entry name" value="DUF1194"/>
</dbReference>
<dbReference type="CDD" id="cd00198">
    <property type="entry name" value="vWFA"/>
    <property type="match status" value="1"/>
</dbReference>
<gene>
    <name evidence="1" type="ORF">C8N43_3808</name>
</gene>
<dbReference type="Pfam" id="PF06707">
    <property type="entry name" value="DUF1194"/>
    <property type="match status" value="1"/>
</dbReference>
<comment type="caution">
    <text evidence="1">The sequence shown here is derived from an EMBL/GenBank/DDBJ whole genome shotgun (WGS) entry which is preliminary data.</text>
</comment>
<reference evidence="1 2" key="1">
    <citation type="submission" date="2018-04" db="EMBL/GenBank/DDBJ databases">
        <title>Genomic Encyclopedia of Archaeal and Bacterial Type Strains, Phase II (KMG-II): from individual species to whole genera.</title>
        <authorList>
            <person name="Goeker M."/>
        </authorList>
    </citation>
    <scope>NUCLEOTIDE SEQUENCE [LARGE SCALE GENOMIC DNA]</scope>
    <source>
        <strain evidence="1 2">DSM 100977</strain>
    </source>
</reference>
<protein>
    <submittedName>
        <fullName evidence="1">Uncharacterized protein DUF1194</fullName>
    </submittedName>
</protein>
<evidence type="ECO:0000313" key="2">
    <source>
        <dbReference type="Proteomes" id="UP000243978"/>
    </source>
</evidence>
<accession>A0A2T6BFZ5</accession>
<proteinExistence type="predicted"/>